<evidence type="ECO:0000313" key="1">
    <source>
        <dbReference type="EMBL" id="KAJ1347933.1"/>
    </source>
</evidence>
<comment type="caution">
    <text evidence="1">The sequence shown here is derived from an EMBL/GenBank/DDBJ whole genome shotgun (WGS) entry which is preliminary data.</text>
</comment>
<name>A0AAD5LZM6_PARTN</name>
<reference evidence="1" key="1">
    <citation type="submission" date="2021-06" db="EMBL/GenBank/DDBJ databases">
        <title>Parelaphostrongylus tenuis whole genome reference sequence.</title>
        <authorList>
            <person name="Garwood T.J."/>
            <person name="Larsen P.A."/>
            <person name="Fountain-Jones N.M."/>
            <person name="Garbe J.R."/>
            <person name="Macchietto M.G."/>
            <person name="Kania S.A."/>
            <person name="Gerhold R.W."/>
            <person name="Richards J.E."/>
            <person name="Wolf T.M."/>
        </authorList>
    </citation>
    <scope>NUCLEOTIDE SEQUENCE</scope>
    <source>
        <strain evidence="1">MNPRO001-30</strain>
        <tissue evidence="1">Meninges</tissue>
    </source>
</reference>
<accession>A0AAD5LZM6</accession>
<dbReference type="AlphaFoldDB" id="A0AAD5LZM6"/>
<dbReference type="EMBL" id="JAHQIW010000410">
    <property type="protein sequence ID" value="KAJ1347933.1"/>
    <property type="molecule type" value="Genomic_DNA"/>
</dbReference>
<sequence>MSLTTSFGTSSELSLSGSEHFRRHQMLPRLEELHWSCNIPSVQNVSTSLSTLPTSSNRSRDFLMSRGRPLMKGHALSSVNPRML</sequence>
<protein>
    <submittedName>
        <fullName evidence="1">Uncharacterized protein</fullName>
    </submittedName>
</protein>
<keyword evidence="2" id="KW-1185">Reference proteome</keyword>
<dbReference type="Proteomes" id="UP001196413">
    <property type="component" value="Unassembled WGS sequence"/>
</dbReference>
<organism evidence="1 2">
    <name type="scientific">Parelaphostrongylus tenuis</name>
    <name type="common">Meningeal worm</name>
    <dbReference type="NCBI Taxonomy" id="148309"/>
    <lineage>
        <taxon>Eukaryota</taxon>
        <taxon>Metazoa</taxon>
        <taxon>Ecdysozoa</taxon>
        <taxon>Nematoda</taxon>
        <taxon>Chromadorea</taxon>
        <taxon>Rhabditida</taxon>
        <taxon>Rhabditina</taxon>
        <taxon>Rhabditomorpha</taxon>
        <taxon>Strongyloidea</taxon>
        <taxon>Metastrongylidae</taxon>
        <taxon>Parelaphostrongylus</taxon>
    </lineage>
</organism>
<gene>
    <name evidence="1" type="ORF">KIN20_003116</name>
</gene>
<evidence type="ECO:0000313" key="2">
    <source>
        <dbReference type="Proteomes" id="UP001196413"/>
    </source>
</evidence>
<proteinExistence type="predicted"/>